<reference evidence="3" key="1">
    <citation type="submission" date="2019-04" db="EMBL/GenBank/DDBJ databases">
        <title>Sequencing of skin fungus with MAO and IRED activity.</title>
        <authorList>
            <person name="Marsaioli A.J."/>
            <person name="Bonatto J.M.C."/>
            <person name="Reis Junior O."/>
        </authorList>
    </citation>
    <scope>NUCLEOTIDE SEQUENCE</scope>
    <source>
        <strain evidence="3">28M1</strain>
    </source>
</reference>
<evidence type="ECO:0000313" key="4">
    <source>
        <dbReference type="Proteomes" id="UP000758155"/>
    </source>
</evidence>
<proteinExistence type="predicted"/>
<dbReference type="EMBL" id="SWKV01000115">
    <property type="protein sequence ID" value="KAF3031977.1"/>
    <property type="molecule type" value="Genomic_DNA"/>
</dbReference>
<accession>A0A9P4WGX7</accession>
<dbReference type="InterPro" id="IPR021264">
    <property type="entry name" value="AFUB_079030/YDR124W-like"/>
</dbReference>
<dbReference type="PANTHER" id="PTHR36102">
    <property type="entry name" value="CHROMOSOME 10, WHOLE GENOME SHOTGUN SEQUENCE"/>
    <property type="match status" value="1"/>
</dbReference>
<protein>
    <recommendedName>
        <fullName evidence="2">Subtelomeric hrmA-associated cluster protein AFUB-079030/YDR124W-like helical bundle domain-containing protein</fullName>
    </recommendedName>
</protein>
<gene>
    <name evidence="3" type="ORF">E8E12_002406</name>
</gene>
<evidence type="ECO:0000313" key="3">
    <source>
        <dbReference type="EMBL" id="KAF3031977.1"/>
    </source>
</evidence>
<feature type="domain" description="Subtelomeric hrmA-associated cluster protein AFUB-079030/YDR124W-like helical bundle" evidence="2">
    <location>
        <begin position="54"/>
        <end position="198"/>
    </location>
</feature>
<feature type="region of interest" description="Disordered" evidence="1">
    <location>
        <begin position="218"/>
        <end position="257"/>
    </location>
</feature>
<evidence type="ECO:0000256" key="1">
    <source>
        <dbReference type="SAM" id="MobiDB-lite"/>
    </source>
</evidence>
<dbReference type="InterPro" id="IPR047092">
    <property type="entry name" value="AFUB_07903/YDR124W-like_hel"/>
</dbReference>
<organism evidence="3 4">
    <name type="scientific">Didymella heteroderae</name>
    <dbReference type="NCBI Taxonomy" id="1769908"/>
    <lineage>
        <taxon>Eukaryota</taxon>
        <taxon>Fungi</taxon>
        <taxon>Dikarya</taxon>
        <taxon>Ascomycota</taxon>
        <taxon>Pezizomycotina</taxon>
        <taxon>Dothideomycetes</taxon>
        <taxon>Pleosporomycetidae</taxon>
        <taxon>Pleosporales</taxon>
        <taxon>Pleosporineae</taxon>
        <taxon>Didymellaceae</taxon>
        <taxon>Didymella</taxon>
    </lineage>
</organism>
<feature type="region of interest" description="Disordered" evidence="1">
    <location>
        <begin position="321"/>
        <end position="342"/>
    </location>
</feature>
<evidence type="ECO:0000259" key="2">
    <source>
        <dbReference type="Pfam" id="PF11001"/>
    </source>
</evidence>
<keyword evidence="4" id="KW-1185">Reference proteome</keyword>
<dbReference type="PANTHER" id="PTHR36102:SF1">
    <property type="entry name" value="YDR124W-LIKE HELICAL BUNDLE DOMAIN-CONTAINING PROTEIN"/>
    <property type="match status" value="1"/>
</dbReference>
<dbReference type="Proteomes" id="UP000758155">
    <property type="component" value="Unassembled WGS sequence"/>
</dbReference>
<sequence>MPKQKRLVPEGPKRTRSVTQDLNANCKAVTDDTSTEGDESTVKVVTEESHTFYIGDIEAFRKFLTRRFDELTMKPLRGIAGHWVKLIEPRRRRDWGKYHKMKPSEAKTPPWWPQDVIYIEPSHLTKEDLTTFAIELMLVHRKVDDVKRKNRWISRLKTAAELAVQMMPAADFSSSKNEVYSEEMKKRALKKILPSIFEAAQTYEDHIVQYKLFEGSGNTDPDRGVRHTWKPIPGPVIQQKPKRPRRTARSKRAQDTVHKAYGDKTKSDGTMIRLASAALPSSFLVDAHASAKASTPIACGSCTSRIFHGGCVMHRAAFSPSSSSSQSTHGLHLGEENQDMKRHARTVSDRGNMQSPFNMPSYTNPLQYSTAVTSFDGQAYQFADNNAPQALAFFQNVPAFVNSFAMFNAPTSPPSYNEYESLIPAADGFCYGQGISVPMSTSYNNTPMSISMTGSDICMPYDGLPAINMFTSPAVQS</sequence>
<dbReference type="AlphaFoldDB" id="A0A9P4WGX7"/>
<dbReference type="OrthoDB" id="5338458at2759"/>
<name>A0A9P4WGX7_9PLEO</name>
<feature type="compositionally biased region" description="Basic and acidic residues" evidence="1">
    <location>
        <begin position="332"/>
        <end position="341"/>
    </location>
</feature>
<feature type="compositionally biased region" description="Basic residues" evidence="1">
    <location>
        <begin position="240"/>
        <end position="251"/>
    </location>
</feature>
<comment type="caution">
    <text evidence="3">The sequence shown here is derived from an EMBL/GenBank/DDBJ whole genome shotgun (WGS) entry which is preliminary data.</text>
</comment>
<dbReference type="Pfam" id="PF11001">
    <property type="entry name" value="AFUB_07903_YDR124W_hel"/>
    <property type="match status" value="1"/>
</dbReference>